<evidence type="ECO:0000256" key="4">
    <source>
        <dbReference type="ARBA" id="ARBA00022989"/>
    </source>
</evidence>
<evidence type="ECO:0000256" key="1">
    <source>
        <dbReference type="ARBA" id="ARBA00004651"/>
    </source>
</evidence>
<sequence>MRILLRNLLRRKLRTALTVGGIMIGVFALTVMGAMSEKLSLLVKGGEDYYKTKVIVLDSQSSAMMGGAPLTMDKQTAIQAVEGVVYASPNVAMMLDEDTSVSFGMPSMIVSHDQQAVQYETFKVKITKGRDLKADDRGRVVLGSDLVKTLKADVGQTIKLRGQDFEVIGIYDKTLTAPDNSAAVSLADAQELVYQSLPEAFKQSIQPEALVSEFHVYLEDPAQGEEIATKIQDQLEGVKAYGPSFFEKQVSQSVAIFNLIILSGALIAIIVGGFSIMNTLTFAVIERTREIGIKKAVGARASRILKEFMIEAAAIGVIGGIVGMALGSLMTWIINASSRSSGLLLFLVTPRLLIAVFIFSIVISVVAGFFPARRASKLNPVEALRYE</sequence>
<name>A0A2H0YWY9_9BACT</name>
<dbReference type="PANTHER" id="PTHR30572">
    <property type="entry name" value="MEMBRANE COMPONENT OF TRANSPORTER-RELATED"/>
    <property type="match status" value="1"/>
</dbReference>
<gene>
    <name evidence="10" type="ORF">COT24_00510</name>
</gene>
<organism evidence="10 11">
    <name type="scientific">Candidatus Kerfeldbacteria bacterium CG08_land_8_20_14_0_20_40_16</name>
    <dbReference type="NCBI Taxonomy" id="2014244"/>
    <lineage>
        <taxon>Bacteria</taxon>
        <taxon>Candidatus Kerfeldiibacteriota</taxon>
    </lineage>
</organism>
<keyword evidence="3 7" id="KW-0812">Transmembrane</keyword>
<dbReference type="Pfam" id="PF12704">
    <property type="entry name" value="MacB_PCD"/>
    <property type="match status" value="1"/>
</dbReference>
<comment type="similarity">
    <text evidence="6">Belongs to the ABC-4 integral membrane protein family.</text>
</comment>
<keyword evidence="4 7" id="KW-1133">Transmembrane helix</keyword>
<evidence type="ECO:0000256" key="7">
    <source>
        <dbReference type="SAM" id="Phobius"/>
    </source>
</evidence>
<dbReference type="Proteomes" id="UP000231542">
    <property type="component" value="Unassembled WGS sequence"/>
</dbReference>
<dbReference type="GO" id="GO:0005886">
    <property type="term" value="C:plasma membrane"/>
    <property type="evidence" value="ECO:0007669"/>
    <property type="project" value="UniProtKB-SubCell"/>
</dbReference>
<reference evidence="10 11" key="1">
    <citation type="submission" date="2017-09" db="EMBL/GenBank/DDBJ databases">
        <title>Depth-based differentiation of microbial function through sediment-hosted aquifers and enrichment of novel symbionts in the deep terrestrial subsurface.</title>
        <authorList>
            <person name="Probst A.J."/>
            <person name="Ladd B."/>
            <person name="Jarett J.K."/>
            <person name="Geller-Mcgrath D.E."/>
            <person name="Sieber C.M."/>
            <person name="Emerson J.B."/>
            <person name="Anantharaman K."/>
            <person name="Thomas B.C."/>
            <person name="Malmstrom R."/>
            <person name="Stieglmeier M."/>
            <person name="Klingl A."/>
            <person name="Woyke T."/>
            <person name="Ryan C.M."/>
            <person name="Banfield J.F."/>
        </authorList>
    </citation>
    <scope>NUCLEOTIDE SEQUENCE [LARGE SCALE GENOMIC DNA]</scope>
    <source>
        <strain evidence="10">CG08_land_8_20_14_0_20_40_16</strain>
    </source>
</reference>
<evidence type="ECO:0008006" key="12">
    <source>
        <dbReference type="Google" id="ProtNLM"/>
    </source>
</evidence>
<dbReference type="Pfam" id="PF02687">
    <property type="entry name" value="FtsX"/>
    <property type="match status" value="1"/>
</dbReference>
<evidence type="ECO:0000313" key="11">
    <source>
        <dbReference type="Proteomes" id="UP000231542"/>
    </source>
</evidence>
<comment type="subcellular location">
    <subcellularLocation>
        <location evidence="1">Cell membrane</location>
        <topology evidence="1">Multi-pass membrane protein</topology>
    </subcellularLocation>
</comment>
<evidence type="ECO:0000259" key="9">
    <source>
        <dbReference type="Pfam" id="PF12704"/>
    </source>
</evidence>
<dbReference type="PANTHER" id="PTHR30572:SF4">
    <property type="entry name" value="ABC TRANSPORTER PERMEASE YTRF"/>
    <property type="match status" value="1"/>
</dbReference>
<evidence type="ECO:0000256" key="2">
    <source>
        <dbReference type="ARBA" id="ARBA00022475"/>
    </source>
</evidence>
<evidence type="ECO:0000313" key="10">
    <source>
        <dbReference type="EMBL" id="PIS43007.1"/>
    </source>
</evidence>
<proteinExistence type="inferred from homology"/>
<dbReference type="AlphaFoldDB" id="A0A2H0YWY9"/>
<comment type="caution">
    <text evidence="10">The sequence shown here is derived from an EMBL/GenBank/DDBJ whole genome shotgun (WGS) entry which is preliminary data.</text>
</comment>
<feature type="transmembrane region" description="Helical" evidence="7">
    <location>
        <begin position="352"/>
        <end position="370"/>
    </location>
</feature>
<keyword evidence="2" id="KW-1003">Cell membrane</keyword>
<dbReference type="GO" id="GO:0022857">
    <property type="term" value="F:transmembrane transporter activity"/>
    <property type="evidence" value="ECO:0007669"/>
    <property type="project" value="TreeGrafter"/>
</dbReference>
<feature type="transmembrane region" description="Helical" evidence="7">
    <location>
        <begin position="12"/>
        <end position="35"/>
    </location>
</feature>
<evidence type="ECO:0000256" key="3">
    <source>
        <dbReference type="ARBA" id="ARBA00022692"/>
    </source>
</evidence>
<feature type="domain" description="MacB-like periplasmic core" evidence="9">
    <location>
        <begin position="15"/>
        <end position="233"/>
    </location>
</feature>
<dbReference type="InterPro" id="IPR050250">
    <property type="entry name" value="Macrolide_Exporter_MacB"/>
</dbReference>
<dbReference type="InterPro" id="IPR003838">
    <property type="entry name" value="ABC3_permease_C"/>
</dbReference>
<keyword evidence="5 7" id="KW-0472">Membrane</keyword>
<dbReference type="InterPro" id="IPR025857">
    <property type="entry name" value="MacB_PCD"/>
</dbReference>
<evidence type="ECO:0000259" key="8">
    <source>
        <dbReference type="Pfam" id="PF02687"/>
    </source>
</evidence>
<feature type="transmembrane region" description="Helical" evidence="7">
    <location>
        <begin position="256"/>
        <end position="285"/>
    </location>
</feature>
<dbReference type="EMBL" id="PEXU01000006">
    <property type="protein sequence ID" value="PIS43007.1"/>
    <property type="molecule type" value="Genomic_DNA"/>
</dbReference>
<feature type="domain" description="ABC3 transporter permease C-terminal" evidence="8">
    <location>
        <begin position="265"/>
        <end position="380"/>
    </location>
</feature>
<feature type="transmembrane region" description="Helical" evidence="7">
    <location>
        <begin position="308"/>
        <end position="332"/>
    </location>
</feature>
<accession>A0A2H0YWY9</accession>
<evidence type="ECO:0000256" key="6">
    <source>
        <dbReference type="ARBA" id="ARBA00038076"/>
    </source>
</evidence>
<protein>
    <recommendedName>
        <fullName evidence="12">ABC transporter permease</fullName>
    </recommendedName>
</protein>
<evidence type="ECO:0000256" key="5">
    <source>
        <dbReference type="ARBA" id="ARBA00023136"/>
    </source>
</evidence>